<name>A0A7S1DAG6_CYCTE</name>
<evidence type="ECO:0000313" key="2">
    <source>
        <dbReference type="EMBL" id="CAD8943271.1"/>
    </source>
</evidence>
<feature type="transmembrane region" description="Helical" evidence="1">
    <location>
        <begin position="97"/>
        <end position="114"/>
    </location>
</feature>
<sequence>MTTERPIVTADLHLASKESNENLTTGSVQTGPVAIENSVSSSMDWFKDTNGRTLNFDEVMEEEGGSSTVWDTLAMLYFPVLILWLRRSMFGTANLIRSLLVGQCLRLIINYLTASTKDNSNSSFWTETVTPWLQTFVDVKDPNAWPTPPALTVLVLLTIVAFIVHPDGLTWFVLRKLR</sequence>
<keyword evidence="1" id="KW-0472">Membrane</keyword>
<reference evidence="2" key="1">
    <citation type="submission" date="2021-01" db="EMBL/GenBank/DDBJ databases">
        <authorList>
            <person name="Corre E."/>
            <person name="Pelletier E."/>
            <person name="Niang G."/>
            <person name="Scheremetjew M."/>
            <person name="Finn R."/>
            <person name="Kale V."/>
            <person name="Holt S."/>
            <person name="Cochrane G."/>
            <person name="Meng A."/>
            <person name="Brown T."/>
            <person name="Cohen L."/>
        </authorList>
    </citation>
    <scope>NUCLEOTIDE SEQUENCE</scope>
    <source>
        <strain evidence="2">ECT3854</strain>
    </source>
</reference>
<keyword evidence="1" id="KW-0812">Transmembrane</keyword>
<proteinExistence type="predicted"/>
<gene>
    <name evidence="2" type="ORF">CTEN0397_LOCUS14338</name>
</gene>
<organism evidence="2">
    <name type="scientific">Cyclophora tenuis</name>
    <name type="common">Marine diatom</name>
    <dbReference type="NCBI Taxonomy" id="216820"/>
    <lineage>
        <taxon>Eukaryota</taxon>
        <taxon>Sar</taxon>
        <taxon>Stramenopiles</taxon>
        <taxon>Ochrophyta</taxon>
        <taxon>Bacillariophyta</taxon>
        <taxon>Fragilariophyceae</taxon>
        <taxon>Fragilariophycidae</taxon>
        <taxon>Cyclophorales</taxon>
        <taxon>Cyclophoraceae</taxon>
        <taxon>Cyclophora</taxon>
    </lineage>
</organism>
<keyword evidence="1" id="KW-1133">Transmembrane helix</keyword>
<dbReference type="EMBL" id="HBFW01022248">
    <property type="protein sequence ID" value="CAD8943271.1"/>
    <property type="molecule type" value="Transcribed_RNA"/>
</dbReference>
<accession>A0A7S1DAG6</accession>
<dbReference type="AlphaFoldDB" id="A0A7S1DAG6"/>
<protein>
    <submittedName>
        <fullName evidence="2">Uncharacterized protein</fullName>
    </submittedName>
</protein>
<evidence type="ECO:0000256" key="1">
    <source>
        <dbReference type="SAM" id="Phobius"/>
    </source>
</evidence>
<feature type="transmembrane region" description="Helical" evidence="1">
    <location>
        <begin position="150"/>
        <end position="174"/>
    </location>
</feature>